<evidence type="ECO:0000313" key="3">
    <source>
        <dbReference type="Proteomes" id="UP000452235"/>
    </source>
</evidence>
<proteinExistence type="predicted"/>
<dbReference type="AlphaFoldDB" id="A0A5M3ZCC8"/>
<accession>A0A5M3ZCC8</accession>
<dbReference type="VEuPathDB" id="FungiDB:ATEG_08307"/>
<keyword evidence="3" id="KW-1185">Reference proteome</keyword>
<gene>
    <name evidence="2" type="ORF">ATEIFO6365_0012028000</name>
</gene>
<feature type="compositionally biased region" description="Polar residues" evidence="1">
    <location>
        <begin position="179"/>
        <end position="199"/>
    </location>
</feature>
<feature type="compositionally biased region" description="Polar residues" evidence="1">
    <location>
        <begin position="258"/>
        <end position="269"/>
    </location>
</feature>
<sequence>MKSSSTKVPNGHGSLYKEVRFSPTATPIRRTQSVPHTHAVHHTQMLGGKGDSATLSASYLQQVQALLDRQRTMIETERTLFAQERELWIHERHILLARITELEALLQDRGDTSSSRGNSMHTAISTGASVPKRSISFQLPFGAPHSSDRNAATAAQVWEGSSPGSRPTRVFADEEPSDQQHLSIPEQGSHTSGALSVSPPSLDAALSPKSRAVDSTANASVPVPIEKLDSKLDGITLKSSALPPEIVARVMTPPSPVSRETSPSSTSQKALERRSSLKLKLSDLGPPETNLVRDAGHTPMVCIDRDEEAAQLSPKGGPLDAEELLAPAAPRQPAENSDSYFADLPDDPALKGPLSLINEEEHDSDFLKELNQKLLDEARQVLGRSESQEKEDETDLPEQGEQDPEIKFKKTTNFGTAFGTELR</sequence>
<comment type="caution">
    <text evidence="2">The sequence shown here is derived from an EMBL/GenBank/DDBJ whole genome shotgun (WGS) entry which is preliminary data.</text>
</comment>
<feature type="region of interest" description="Disordered" evidence="1">
    <location>
        <begin position="251"/>
        <end position="276"/>
    </location>
</feature>
<dbReference type="EMBL" id="BLJY01000012">
    <property type="protein sequence ID" value="GFF20524.1"/>
    <property type="molecule type" value="Genomic_DNA"/>
</dbReference>
<feature type="region of interest" description="Disordered" evidence="1">
    <location>
        <begin position="139"/>
        <end position="218"/>
    </location>
</feature>
<reference evidence="2 3" key="1">
    <citation type="submission" date="2020-01" db="EMBL/GenBank/DDBJ databases">
        <title>Aspergillus terreus IFO 6365 whole genome shotgun sequence.</title>
        <authorList>
            <person name="Kanamasa S."/>
            <person name="Takahashi H."/>
        </authorList>
    </citation>
    <scope>NUCLEOTIDE SEQUENCE [LARGE SCALE GENOMIC DNA]</scope>
    <source>
        <strain evidence="2 3">IFO 6365</strain>
    </source>
</reference>
<feature type="region of interest" description="Disordered" evidence="1">
    <location>
        <begin position="330"/>
        <end position="353"/>
    </location>
</feature>
<protein>
    <submittedName>
        <fullName evidence="2">Uncharacterized protein</fullName>
    </submittedName>
</protein>
<name>A0A5M3ZCC8_ASPTE</name>
<feature type="region of interest" description="Disordered" evidence="1">
    <location>
        <begin position="378"/>
        <end position="423"/>
    </location>
</feature>
<dbReference type="Proteomes" id="UP000452235">
    <property type="component" value="Unassembled WGS sequence"/>
</dbReference>
<feature type="compositionally biased region" description="Acidic residues" evidence="1">
    <location>
        <begin position="389"/>
        <end position="403"/>
    </location>
</feature>
<organism evidence="2 3">
    <name type="scientific">Aspergillus terreus</name>
    <dbReference type="NCBI Taxonomy" id="33178"/>
    <lineage>
        <taxon>Eukaryota</taxon>
        <taxon>Fungi</taxon>
        <taxon>Dikarya</taxon>
        <taxon>Ascomycota</taxon>
        <taxon>Pezizomycotina</taxon>
        <taxon>Eurotiomycetes</taxon>
        <taxon>Eurotiomycetidae</taxon>
        <taxon>Eurotiales</taxon>
        <taxon>Aspergillaceae</taxon>
        <taxon>Aspergillus</taxon>
        <taxon>Aspergillus subgen. Circumdati</taxon>
    </lineage>
</organism>
<evidence type="ECO:0000256" key="1">
    <source>
        <dbReference type="SAM" id="MobiDB-lite"/>
    </source>
</evidence>
<dbReference type="OrthoDB" id="5427699at2759"/>
<evidence type="ECO:0000313" key="2">
    <source>
        <dbReference type="EMBL" id="GFF20524.1"/>
    </source>
</evidence>
<feature type="region of interest" description="Disordered" evidence="1">
    <location>
        <begin position="28"/>
        <end position="48"/>
    </location>
</feature>